<evidence type="ECO:0000313" key="1">
    <source>
        <dbReference type="EMBL" id="GEO07419.1"/>
    </source>
</evidence>
<comment type="caution">
    <text evidence="1">The sequence shown here is derived from an EMBL/GenBank/DDBJ whole genome shotgun (WGS) entry which is preliminary data.</text>
</comment>
<dbReference type="EMBL" id="BJYS01000062">
    <property type="protein sequence ID" value="GEO07419.1"/>
    <property type="molecule type" value="Genomic_DNA"/>
</dbReference>
<name>A0A512B630_9BACT</name>
<sequence length="148" mass="16389">MKKNLLLGVAVFLLSHCQPKFISQTTSGNLPEAFKINLNQTVTLNGNLGDITFSHLDDSRCPANAVCVRQGAAIASFTIQTKNTEKQTVRLFIGDFMPNDPRNKRSQTADTLAIQLRNNSYQLILQEIMPYPGTTTEIPKATIIIKKP</sequence>
<keyword evidence="2" id="KW-1185">Reference proteome</keyword>
<organism evidence="1 2">
    <name type="scientific">Adhaeribacter aerolatus</name>
    <dbReference type="NCBI Taxonomy" id="670289"/>
    <lineage>
        <taxon>Bacteria</taxon>
        <taxon>Pseudomonadati</taxon>
        <taxon>Bacteroidota</taxon>
        <taxon>Cytophagia</taxon>
        <taxon>Cytophagales</taxon>
        <taxon>Hymenobacteraceae</taxon>
        <taxon>Adhaeribacter</taxon>
    </lineage>
</organism>
<evidence type="ECO:0000313" key="2">
    <source>
        <dbReference type="Proteomes" id="UP000321532"/>
    </source>
</evidence>
<dbReference type="OrthoDB" id="163809at2"/>
<dbReference type="Proteomes" id="UP000321532">
    <property type="component" value="Unassembled WGS sequence"/>
</dbReference>
<proteinExistence type="predicted"/>
<accession>A0A512B630</accession>
<dbReference type="AlphaFoldDB" id="A0A512B630"/>
<dbReference type="RefSeq" id="WP_146905582.1">
    <property type="nucleotide sequence ID" value="NZ_BJYS01000062.1"/>
</dbReference>
<reference evidence="1 2" key="1">
    <citation type="submission" date="2019-07" db="EMBL/GenBank/DDBJ databases">
        <title>Whole genome shotgun sequence of Adhaeribacter aerolatus NBRC 106133.</title>
        <authorList>
            <person name="Hosoyama A."/>
            <person name="Uohara A."/>
            <person name="Ohji S."/>
            <person name="Ichikawa N."/>
        </authorList>
    </citation>
    <scope>NUCLEOTIDE SEQUENCE [LARGE SCALE GENOMIC DNA]</scope>
    <source>
        <strain evidence="1 2">NBRC 106133</strain>
    </source>
</reference>
<gene>
    <name evidence="1" type="ORF">AAE02nite_50830</name>
</gene>
<protein>
    <submittedName>
        <fullName evidence="1">Uncharacterized protein</fullName>
    </submittedName>
</protein>